<comment type="catalytic activity">
    <reaction evidence="6 15">
        <text>N-terminal L-arginyl-[protein] + L-leucyl-tRNA(Leu) = N-terminal L-leucyl-L-arginyl-[protein] + tRNA(Leu) + H(+)</text>
        <dbReference type="Rhea" id="RHEA:50416"/>
        <dbReference type="Rhea" id="RHEA-COMP:9613"/>
        <dbReference type="Rhea" id="RHEA-COMP:9622"/>
        <dbReference type="Rhea" id="RHEA-COMP:12672"/>
        <dbReference type="Rhea" id="RHEA-COMP:12673"/>
        <dbReference type="ChEBI" id="CHEBI:15378"/>
        <dbReference type="ChEBI" id="CHEBI:64719"/>
        <dbReference type="ChEBI" id="CHEBI:78442"/>
        <dbReference type="ChEBI" id="CHEBI:78494"/>
        <dbReference type="ChEBI" id="CHEBI:133044"/>
        <dbReference type="EC" id="2.3.2.6"/>
    </reaction>
</comment>
<keyword evidence="17" id="KW-1185">Reference proteome</keyword>
<organism evidence="16 17">
    <name type="scientific">Oleiphilus messinensis</name>
    <dbReference type="NCBI Taxonomy" id="141451"/>
    <lineage>
        <taxon>Bacteria</taxon>
        <taxon>Pseudomonadati</taxon>
        <taxon>Pseudomonadota</taxon>
        <taxon>Gammaproteobacteria</taxon>
        <taxon>Oceanospirillales</taxon>
        <taxon>Oleiphilaceae</taxon>
        <taxon>Oleiphilus</taxon>
    </lineage>
</organism>
<evidence type="ECO:0000256" key="6">
    <source>
        <dbReference type="ARBA" id="ARBA00050652"/>
    </source>
</evidence>
<dbReference type="InterPro" id="IPR004616">
    <property type="entry name" value="Leu/Phe-tRNA_Trfase"/>
</dbReference>
<dbReference type="Gene3D" id="3.30.70.3550">
    <property type="entry name" value="Leucyl/phenylalanyl-tRNA-protein transferase, N-terminal domain"/>
    <property type="match status" value="1"/>
</dbReference>
<dbReference type="EMBL" id="CP021425">
    <property type="protein sequence ID" value="ARU56138.1"/>
    <property type="molecule type" value="Genomic_DNA"/>
</dbReference>
<dbReference type="Gene3D" id="3.40.630.70">
    <property type="entry name" value="Leucyl/phenylalanyl-tRNA-protein transferase, C-terminal domain"/>
    <property type="match status" value="1"/>
</dbReference>
<comment type="catalytic activity">
    <reaction evidence="5 15">
        <text>L-phenylalanyl-tRNA(Phe) + an N-terminal L-alpha-aminoacyl-[protein] = an N-terminal L-phenylalanyl-L-alpha-aminoacyl-[protein] + tRNA(Phe)</text>
        <dbReference type="Rhea" id="RHEA:43632"/>
        <dbReference type="Rhea" id="RHEA-COMP:9668"/>
        <dbReference type="Rhea" id="RHEA-COMP:9699"/>
        <dbReference type="Rhea" id="RHEA-COMP:10636"/>
        <dbReference type="Rhea" id="RHEA-COMP:10637"/>
        <dbReference type="ChEBI" id="CHEBI:78442"/>
        <dbReference type="ChEBI" id="CHEBI:78531"/>
        <dbReference type="ChEBI" id="CHEBI:78597"/>
        <dbReference type="ChEBI" id="CHEBI:83561"/>
        <dbReference type="EC" id="2.3.2.6"/>
    </reaction>
</comment>
<evidence type="ECO:0000256" key="4">
    <source>
        <dbReference type="ARBA" id="ARBA00023315"/>
    </source>
</evidence>
<evidence type="ECO:0000256" key="15">
    <source>
        <dbReference type="HAMAP-Rule" id="MF_00688"/>
    </source>
</evidence>
<name>A0A1Y0I6L6_9GAMM</name>
<comment type="function">
    <text evidence="8 15">Functions in the N-end rule pathway of protein degradation where it conjugates Leu, Phe and, less efficiently, Met from aminoacyl-tRNAs to the N-termini of proteins containing an N-terminal arginine or lysine.</text>
</comment>
<comment type="catalytic activity">
    <reaction evidence="7 15">
        <text>N-terminal L-lysyl-[protein] + L-leucyl-tRNA(Leu) = N-terminal L-leucyl-L-lysyl-[protein] + tRNA(Leu) + H(+)</text>
        <dbReference type="Rhea" id="RHEA:12340"/>
        <dbReference type="Rhea" id="RHEA-COMP:9613"/>
        <dbReference type="Rhea" id="RHEA-COMP:9622"/>
        <dbReference type="Rhea" id="RHEA-COMP:12670"/>
        <dbReference type="Rhea" id="RHEA-COMP:12671"/>
        <dbReference type="ChEBI" id="CHEBI:15378"/>
        <dbReference type="ChEBI" id="CHEBI:65249"/>
        <dbReference type="ChEBI" id="CHEBI:78442"/>
        <dbReference type="ChEBI" id="CHEBI:78494"/>
        <dbReference type="ChEBI" id="CHEBI:133043"/>
        <dbReference type="EC" id="2.3.2.6"/>
    </reaction>
</comment>
<dbReference type="GO" id="GO:0008914">
    <property type="term" value="F:leucyl-tRNA--protein transferase activity"/>
    <property type="evidence" value="ECO:0007669"/>
    <property type="project" value="UniProtKB-UniRule"/>
</dbReference>
<comment type="similarity">
    <text evidence="9 15">Belongs to the L/F-transferase family.</text>
</comment>
<keyword evidence="3 15" id="KW-0808">Transferase</keyword>
<evidence type="ECO:0000256" key="9">
    <source>
        <dbReference type="ARBA" id="ARBA00061535"/>
    </source>
</evidence>
<evidence type="ECO:0000313" key="16">
    <source>
        <dbReference type="EMBL" id="ARU56138.1"/>
    </source>
</evidence>
<evidence type="ECO:0000313" key="17">
    <source>
        <dbReference type="Proteomes" id="UP000196027"/>
    </source>
</evidence>
<dbReference type="AlphaFoldDB" id="A0A1Y0I6L6"/>
<proteinExistence type="inferred from homology"/>
<keyword evidence="2 15" id="KW-0963">Cytoplasm</keyword>
<dbReference type="Proteomes" id="UP000196027">
    <property type="component" value="Chromosome"/>
</dbReference>
<evidence type="ECO:0000256" key="7">
    <source>
        <dbReference type="ARBA" id="ARBA00051538"/>
    </source>
</evidence>
<dbReference type="PANTHER" id="PTHR30098">
    <property type="entry name" value="LEUCYL/PHENYLALANYL-TRNA--PROTEIN TRANSFERASE"/>
    <property type="match status" value="1"/>
</dbReference>
<dbReference type="GO" id="GO:0005737">
    <property type="term" value="C:cytoplasm"/>
    <property type="evidence" value="ECO:0007669"/>
    <property type="project" value="UniProtKB-SubCell"/>
</dbReference>
<dbReference type="OrthoDB" id="9790282at2"/>
<evidence type="ECO:0000256" key="3">
    <source>
        <dbReference type="ARBA" id="ARBA00022679"/>
    </source>
</evidence>
<dbReference type="PANTHER" id="PTHR30098:SF2">
    <property type="entry name" value="LEUCYL_PHENYLALANYL-TRNA--PROTEIN TRANSFERASE"/>
    <property type="match status" value="1"/>
</dbReference>
<evidence type="ECO:0000256" key="11">
    <source>
        <dbReference type="ARBA" id="ARBA00074372"/>
    </source>
</evidence>
<evidence type="ECO:0000256" key="8">
    <source>
        <dbReference type="ARBA" id="ARBA00054043"/>
    </source>
</evidence>
<dbReference type="RefSeq" id="WP_087461164.1">
    <property type="nucleotide sequence ID" value="NZ_CP021425.1"/>
</dbReference>
<dbReference type="InterPro" id="IPR016181">
    <property type="entry name" value="Acyl_CoA_acyltransferase"/>
</dbReference>
<sequence>MGDIVWLDSDQTPFPLPENALKDPNGLLAAGGDLSPKRLINAYSHGIFPWFEKDQPILWWSPEPRCLIDDEHLHISKSLRKRLNKRDYEIRIDTEFERVIRACAGRRKNSSGTWITEEMIQAYIRLNAIGVAHSFEVWIGEKLVGGLYGVSIGPCFFGESMFSHQSDTSKIAFVHLVKQLTDWGFALIDCQLENPHLGTLGAYPVSRERFLTILRKEIVKSSPISEWKFTWHW</sequence>
<accession>A0A1Y0I6L6</accession>
<dbReference type="HAMAP" id="MF_00688">
    <property type="entry name" value="Leu_Phe_trans"/>
    <property type="match status" value="1"/>
</dbReference>
<dbReference type="GO" id="GO:0030163">
    <property type="term" value="P:protein catabolic process"/>
    <property type="evidence" value="ECO:0007669"/>
    <property type="project" value="UniProtKB-UniRule"/>
</dbReference>
<evidence type="ECO:0000256" key="5">
    <source>
        <dbReference type="ARBA" id="ARBA00050607"/>
    </source>
</evidence>
<dbReference type="InterPro" id="IPR042203">
    <property type="entry name" value="Leu/Phe-tRNA_Trfase_C"/>
</dbReference>
<dbReference type="NCBIfam" id="TIGR00667">
    <property type="entry name" value="aat"/>
    <property type="match status" value="1"/>
</dbReference>
<dbReference type="InterPro" id="IPR042221">
    <property type="entry name" value="Leu/Phe-tRNA_Trfase_N"/>
</dbReference>
<dbReference type="Pfam" id="PF03588">
    <property type="entry name" value="Leu_Phe_trans"/>
    <property type="match status" value="1"/>
</dbReference>
<comment type="subcellular location">
    <subcellularLocation>
        <location evidence="1 15">Cytoplasm</location>
    </subcellularLocation>
</comment>
<dbReference type="SUPFAM" id="SSF55729">
    <property type="entry name" value="Acyl-CoA N-acyltransferases (Nat)"/>
    <property type="match status" value="1"/>
</dbReference>
<evidence type="ECO:0000256" key="10">
    <source>
        <dbReference type="ARBA" id="ARBA00066767"/>
    </source>
</evidence>
<evidence type="ECO:0000256" key="2">
    <source>
        <dbReference type="ARBA" id="ARBA00022490"/>
    </source>
</evidence>
<evidence type="ECO:0000256" key="14">
    <source>
        <dbReference type="ARBA" id="ARBA00083640"/>
    </source>
</evidence>
<protein>
    <recommendedName>
        <fullName evidence="11 15">Leucyl/phenylalanyl-tRNA--protein transferase</fullName>
        <ecNumber evidence="10 15">2.3.2.6</ecNumber>
    </recommendedName>
    <alternativeName>
        <fullName evidence="12 15">L/F-transferase</fullName>
    </alternativeName>
    <alternativeName>
        <fullName evidence="13 15">Leucyltransferase</fullName>
    </alternativeName>
    <alternativeName>
        <fullName evidence="14 15">Phenyalanyltransferase</fullName>
    </alternativeName>
</protein>
<reference evidence="16 17" key="1">
    <citation type="submission" date="2017-05" db="EMBL/GenBank/DDBJ databases">
        <title>Genomic insights into alkan degradation activity of Oleiphilus messinensis.</title>
        <authorList>
            <person name="Kozyavkin S.A."/>
            <person name="Slesarev A.I."/>
            <person name="Golyshin P.N."/>
            <person name="Korzhenkov A."/>
            <person name="Golyshina O.N."/>
            <person name="Toshchakov S.V."/>
        </authorList>
    </citation>
    <scope>NUCLEOTIDE SEQUENCE [LARGE SCALE GENOMIC DNA]</scope>
    <source>
        <strain evidence="16 17">ME102</strain>
    </source>
</reference>
<dbReference type="FunFam" id="3.40.630.70:FF:000001">
    <property type="entry name" value="Leucyl/phenylalanyl-tRNA--protein transferase"/>
    <property type="match status" value="1"/>
</dbReference>
<dbReference type="KEGG" id="ome:OLMES_2065"/>
<gene>
    <name evidence="15" type="primary">aat</name>
    <name evidence="16" type="ORF">OLMES_2065</name>
</gene>
<evidence type="ECO:0000256" key="1">
    <source>
        <dbReference type="ARBA" id="ARBA00004496"/>
    </source>
</evidence>
<evidence type="ECO:0000256" key="12">
    <source>
        <dbReference type="ARBA" id="ARBA00077136"/>
    </source>
</evidence>
<dbReference type="FunFam" id="3.30.70.3550:FF:000001">
    <property type="entry name" value="Leucyl/phenylalanyl-tRNA--protein transferase"/>
    <property type="match status" value="1"/>
</dbReference>
<evidence type="ECO:0000256" key="13">
    <source>
        <dbReference type="ARBA" id="ARBA00077165"/>
    </source>
</evidence>
<keyword evidence="4 15" id="KW-0012">Acyltransferase</keyword>
<dbReference type="EC" id="2.3.2.6" evidence="10 15"/>